<gene>
    <name evidence="1" type="ORF">HMPREF0971_01147</name>
</gene>
<evidence type="ECO:0008006" key="3">
    <source>
        <dbReference type="Google" id="ProtNLM"/>
    </source>
</evidence>
<name>D1QQ99_9BACT</name>
<dbReference type="EMBL" id="ACUZ02000023">
    <property type="protein sequence ID" value="EFB32305.1"/>
    <property type="molecule type" value="Genomic_DNA"/>
</dbReference>
<protein>
    <recommendedName>
        <fullName evidence="3">Glycosyltransferase, group 1 family protein</fullName>
    </recommendedName>
</protein>
<organism evidence="1 2">
    <name type="scientific">Segatella oris F0302</name>
    <dbReference type="NCBI Taxonomy" id="649760"/>
    <lineage>
        <taxon>Bacteria</taxon>
        <taxon>Pseudomonadati</taxon>
        <taxon>Bacteroidota</taxon>
        <taxon>Bacteroidia</taxon>
        <taxon>Bacteroidales</taxon>
        <taxon>Prevotellaceae</taxon>
        <taxon>Segatella</taxon>
    </lineage>
</organism>
<dbReference type="RefSeq" id="WP_004372420.1">
    <property type="nucleotide sequence ID" value="NZ_GG703884.1"/>
</dbReference>
<sequence>MQVYIKNRVRRKEEFQFFMHDFVDACKMAGIKTKKDLFPSYRWHVRALLREAALLIYRFVHSFLPLLLNRKEALIVTANGVSIEDCSFPYYGSFEIIPMLWDVWPSTWNKMYNSLRLLDVHIVFVTSHQVVDMINRETSIHAYWIPEGIQASLYRNIHTLTNRQYDIFEMGRRFAKYHDVVDLLYKEQKINVVPPSNLNNNGTLDDKDVVYTNEELHALMSETKIMVCFPQSDTNPSRAGDIETLTLRYWEAMLSGCIMIGHAPIELVNLIGYNPVIEVDWKRPQEQLYNILSCIGKYQALSNRNYEVAKEYAPWAGRVSMLIQSLLREGYVV</sequence>
<evidence type="ECO:0000313" key="1">
    <source>
        <dbReference type="EMBL" id="EFB32305.1"/>
    </source>
</evidence>
<accession>D1QQ99</accession>
<dbReference type="Proteomes" id="UP000004079">
    <property type="component" value="Unassembled WGS sequence"/>
</dbReference>
<dbReference type="AlphaFoldDB" id="D1QQ99"/>
<dbReference type="HOGENOM" id="CLU_865056_0_0_10"/>
<evidence type="ECO:0000313" key="2">
    <source>
        <dbReference type="Proteomes" id="UP000004079"/>
    </source>
</evidence>
<reference evidence="1 2" key="1">
    <citation type="submission" date="2009-11" db="EMBL/GenBank/DDBJ databases">
        <authorList>
            <person name="Weinstock G."/>
            <person name="Sodergren E."/>
            <person name="Clifton S."/>
            <person name="Fulton L."/>
            <person name="Fulton B."/>
            <person name="Courtney L."/>
            <person name="Fronick C."/>
            <person name="Harrison M."/>
            <person name="Strong C."/>
            <person name="Farmer C."/>
            <person name="Delahaunty K."/>
            <person name="Markovic C."/>
            <person name="Hall O."/>
            <person name="Minx P."/>
            <person name="Tomlinson C."/>
            <person name="Mitreva M."/>
            <person name="Nelson J."/>
            <person name="Hou S."/>
            <person name="Wollam A."/>
            <person name="Pepin K.H."/>
            <person name="Johnson M."/>
            <person name="Bhonagiri V."/>
            <person name="Nash W.E."/>
            <person name="Warren W."/>
            <person name="Chinwalla A."/>
            <person name="Mardis E.R."/>
            <person name="Wilson R.K."/>
        </authorList>
    </citation>
    <scope>NUCLEOTIDE SEQUENCE [LARGE SCALE GENOMIC DNA]</scope>
    <source>
        <strain evidence="1 2">F0302</strain>
    </source>
</reference>
<comment type="caution">
    <text evidence="1">The sequence shown here is derived from an EMBL/GenBank/DDBJ whole genome shotgun (WGS) entry which is preliminary data.</text>
</comment>
<dbReference type="STRING" id="649760.HMPREF0971_01147"/>
<proteinExistence type="predicted"/>